<feature type="transmembrane region" description="Helical" evidence="1">
    <location>
        <begin position="12"/>
        <end position="34"/>
    </location>
</feature>
<dbReference type="Proteomes" id="UP000315349">
    <property type="component" value="Chromosome"/>
</dbReference>
<dbReference type="EMBL" id="CP036299">
    <property type="protein sequence ID" value="QDV30789.1"/>
    <property type="molecule type" value="Genomic_DNA"/>
</dbReference>
<proteinExistence type="predicted"/>
<dbReference type="AlphaFoldDB" id="A0A518GQH8"/>
<dbReference type="RefSeq" id="WP_145300697.1">
    <property type="nucleotide sequence ID" value="NZ_CP036299.1"/>
</dbReference>
<organism evidence="2 3">
    <name type="scientific">Planctopirus ephydatiae</name>
    <dbReference type="NCBI Taxonomy" id="2528019"/>
    <lineage>
        <taxon>Bacteria</taxon>
        <taxon>Pseudomonadati</taxon>
        <taxon>Planctomycetota</taxon>
        <taxon>Planctomycetia</taxon>
        <taxon>Planctomycetales</taxon>
        <taxon>Planctomycetaceae</taxon>
        <taxon>Planctopirus</taxon>
    </lineage>
</organism>
<accession>A0A518GQH8</accession>
<protein>
    <submittedName>
        <fullName evidence="2">Uncharacterized protein</fullName>
    </submittedName>
</protein>
<gene>
    <name evidence="2" type="ORF">Spb1_27240</name>
</gene>
<dbReference type="KEGG" id="peh:Spb1_27240"/>
<dbReference type="OrthoDB" id="213403at2"/>
<feature type="transmembrane region" description="Helical" evidence="1">
    <location>
        <begin position="159"/>
        <end position="183"/>
    </location>
</feature>
<evidence type="ECO:0000313" key="2">
    <source>
        <dbReference type="EMBL" id="QDV30789.1"/>
    </source>
</evidence>
<name>A0A518GQH8_9PLAN</name>
<keyword evidence="1" id="KW-0812">Transmembrane</keyword>
<keyword evidence="3" id="KW-1185">Reference proteome</keyword>
<keyword evidence="1" id="KW-1133">Transmembrane helix</keyword>
<reference evidence="2 3" key="1">
    <citation type="submission" date="2019-02" db="EMBL/GenBank/DDBJ databases">
        <title>Deep-cultivation of Planctomycetes and their phenomic and genomic characterization uncovers novel biology.</title>
        <authorList>
            <person name="Wiegand S."/>
            <person name="Jogler M."/>
            <person name="Boedeker C."/>
            <person name="Pinto D."/>
            <person name="Vollmers J."/>
            <person name="Rivas-Marin E."/>
            <person name="Kohn T."/>
            <person name="Peeters S.H."/>
            <person name="Heuer A."/>
            <person name="Rast P."/>
            <person name="Oberbeckmann S."/>
            <person name="Bunk B."/>
            <person name="Jeske O."/>
            <person name="Meyerdierks A."/>
            <person name="Storesund J.E."/>
            <person name="Kallscheuer N."/>
            <person name="Luecker S."/>
            <person name="Lage O.M."/>
            <person name="Pohl T."/>
            <person name="Merkel B.J."/>
            <person name="Hornburger P."/>
            <person name="Mueller R.-W."/>
            <person name="Bruemmer F."/>
            <person name="Labrenz M."/>
            <person name="Spormann A.M."/>
            <person name="Op den Camp H."/>
            <person name="Overmann J."/>
            <person name="Amann R."/>
            <person name="Jetten M.S.M."/>
            <person name="Mascher T."/>
            <person name="Medema M.H."/>
            <person name="Devos D.P."/>
            <person name="Kaster A.-K."/>
            <person name="Ovreas L."/>
            <person name="Rohde M."/>
            <person name="Galperin M.Y."/>
            <person name="Jogler C."/>
        </authorList>
    </citation>
    <scope>NUCLEOTIDE SEQUENCE [LARGE SCALE GENOMIC DNA]</scope>
    <source>
        <strain evidence="2 3">Spb1</strain>
    </source>
</reference>
<sequence length="202" mass="22134">MMSKQAAGHQGNWISHLIGVIGFVIVPTVITMIAPVSYVMLENREGRPVARASTCLLFVIPFRSAVIDPLLAVETKVRAARERTAEERRRHNQGRGQIDGEGTLTFVGEGQSSFSISVSPVSIEGAKTQVENFINHKETGSTWLFLPANWKFSVFFGGFWAFLTLLYVVGVILKLLMGLVWLLGIGRRSAGLEEPTSSEVAS</sequence>
<keyword evidence="1" id="KW-0472">Membrane</keyword>
<evidence type="ECO:0000313" key="3">
    <source>
        <dbReference type="Proteomes" id="UP000315349"/>
    </source>
</evidence>
<evidence type="ECO:0000256" key="1">
    <source>
        <dbReference type="SAM" id="Phobius"/>
    </source>
</evidence>